<evidence type="ECO:0000313" key="5">
    <source>
        <dbReference type="Proteomes" id="UP000828390"/>
    </source>
</evidence>
<dbReference type="InterPro" id="IPR011042">
    <property type="entry name" value="6-blade_b-propeller_TolB-like"/>
</dbReference>
<reference evidence="4" key="2">
    <citation type="submission" date="2020-11" db="EMBL/GenBank/DDBJ databases">
        <authorList>
            <person name="McCartney M.A."/>
            <person name="Auch B."/>
            <person name="Kono T."/>
            <person name="Mallez S."/>
            <person name="Becker A."/>
            <person name="Gohl D.M."/>
            <person name="Silverstein K.A.T."/>
            <person name="Koren S."/>
            <person name="Bechman K.B."/>
            <person name="Herman A."/>
            <person name="Abrahante J.E."/>
            <person name="Garbe J."/>
        </authorList>
    </citation>
    <scope>NUCLEOTIDE SEQUENCE</scope>
    <source>
        <strain evidence="4">Duluth1</strain>
        <tissue evidence="4">Whole animal</tissue>
    </source>
</reference>
<dbReference type="EMBL" id="JAIWYP010000007">
    <property type="protein sequence ID" value="KAH3801109.1"/>
    <property type="molecule type" value="Genomic_DNA"/>
</dbReference>
<keyword evidence="5" id="KW-1185">Reference proteome</keyword>
<dbReference type="GO" id="GO:0008270">
    <property type="term" value="F:zinc ion binding"/>
    <property type="evidence" value="ECO:0007669"/>
    <property type="project" value="UniProtKB-KW"/>
</dbReference>
<evidence type="ECO:0000259" key="3">
    <source>
        <dbReference type="PROSITE" id="PS50119"/>
    </source>
</evidence>
<dbReference type="AlphaFoldDB" id="A0A9D4J9E5"/>
<name>A0A9D4J9E5_DREPO</name>
<dbReference type="Proteomes" id="UP000828390">
    <property type="component" value="Unassembled WGS sequence"/>
</dbReference>
<feature type="coiled-coil region" evidence="2">
    <location>
        <begin position="88"/>
        <end position="155"/>
    </location>
</feature>
<protein>
    <recommendedName>
        <fullName evidence="3">B box-type domain-containing protein</fullName>
    </recommendedName>
</protein>
<dbReference type="InterPro" id="IPR000315">
    <property type="entry name" value="Znf_B-box"/>
</dbReference>
<evidence type="ECO:0000313" key="4">
    <source>
        <dbReference type="EMBL" id="KAH3801109.1"/>
    </source>
</evidence>
<sequence length="470" mass="52765">MEDSLLKCDVHKENKLETFCQDHQQLCCSVCVLLNHRQCCSVIFISDSVKKMSPDMRHLSINLQTILDELNKFKSTQEASIQYVDVSYSEKLQEIQDLRNKLNAALDVQEKTTMKELDEIRSTLQTTLKNDLDNCSRLKDELKQISEAVNVLYDKGKKEIEFIAYIKCLEKIQESKTYLKKNRVDVQSSIIFKANIAFEKYLFEQERLGMIVDSMQSLRLKMNPDQMMTVKRISEYSVRISSDTRSNSGIGVCCLPSGQVIVTDSYNKKVKMLNEQYHVSSHCDVPCSPEGICQITSSEVAVNSYKDVQFISVINGQLVNGRKVQLQHAACGIAHHQGSLYVTSGSALYHYTLDGSLLKKLYEDTGYYDSVFKCAVSPDGDRIYVTNNSQHKLITLATDGTLISTFKDPKIQSPWGVHATPSGQVIVVGAGDNSLIQVDHEGKNKLAASQRLSATTPTCTRLLLDLVLAI</sequence>
<evidence type="ECO:0000256" key="1">
    <source>
        <dbReference type="PROSITE-ProRule" id="PRU00024"/>
    </source>
</evidence>
<dbReference type="PANTHER" id="PTHR25462">
    <property type="entry name" value="BONUS, ISOFORM C-RELATED"/>
    <property type="match status" value="1"/>
</dbReference>
<keyword evidence="1" id="KW-0862">Zinc</keyword>
<dbReference type="PROSITE" id="PS50119">
    <property type="entry name" value="ZF_BBOX"/>
    <property type="match status" value="1"/>
</dbReference>
<dbReference type="Pfam" id="PF00643">
    <property type="entry name" value="zf-B_box"/>
    <property type="match status" value="1"/>
</dbReference>
<feature type="domain" description="B box-type" evidence="3">
    <location>
        <begin position="3"/>
        <end position="37"/>
    </location>
</feature>
<comment type="caution">
    <text evidence="4">The sequence shown here is derived from an EMBL/GenBank/DDBJ whole genome shotgun (WGS) entry which is preliminary data.</text>
</comment>
<keyword evidence="1" id="KW-0863">Zinc-finger</keyword>
<accession>A0A9D4J9E5</accession>
<gene>
    <name evidence="4" type="ORF">DPMN_154754</name>
</gene>
<evidence type="ECO:0000256" key="2">
    <source>
        <dbReference type="SAM" id="Coils"/>
    </source>
</evidence>
<dbReference type="PANTHER" id="PTHR25462:SF296">
    <property type="entry name" value="MEIOTIC P26, ISOFORM F"/>
    <property type="match status" value="1"/>
</dbReference>
<proteinExistence type="predicted"/>
<dbReference type="CDD" id="cd19756">
    <property type="entry name" value="Bbox2"/>
    <property type="match status" value="1"/>
</dbReference>
<reference evidence="4" key="1">
    <citation type="journal article" date="2019" name="bioRxiv">
        <title>The Genome of the Zebra Mussel, Dreissena polymorpha: A Resource for Invasive Species Research.</title>
        <authorList>
            <person name="McCartney M.A."/>
            <person name="Auch B."/>
            <person name="Kono T."/>
            <person name="Mallez S."/>
            <person name="Zhang Y."/>
            <person name="Obille A."/>
            <person name="Becker A."/>
            <person name="Abrahante J.E."/>
            <person name="Garbe J."/>
            <person name="Badalamenti J.P."/>
            <person name="Herman A."/>
            <person name="Mangelson H."/>
            <person name="Liachko I."/>
            <person name="Sullivan S."/>
            <person name="Sone E.D."/>
            <person name="Koren S."/>
            <person name="Silverstein K.A.T."/>
            <person name="Beckman K.B."/>
            <person name="Gohl D.M."/>
        </authorList>
    </citation>
    <scope>NUCLEOTIDE SEQUENCE</scope>
    <source>
        <strain evidence="4">Duluth1</strain>
        <tissue evidence="4">Whole animal</tissue>
    </source>
</reference>
<dbReference type="InterPro" id="IPR047153">
    <property type="entry name" value="TRIM45/56/19-like"/>
</dbReference>
<organism evidence="4 5">
    <name type="scientific">Dreissena polymorpha</name>
    <name type="common">Zebra mussel</name>
    <name type="synonym">Mytilus polymorpha</name>
    <dbReference type="NCBI Taxonomy" id="45954"/>
    <lineage>
        <taxon>Eukaryota</taxon>
        <taxon>Metazoa</taxon>
        <taxon>Spiralia</taxon>
        <taxon>Lophotrochozoa</taxon>
        <taxon>Mollusca</taxon>
        <taxon>Bivalvia</taxon>
        <taxon>Autobranchia</taxon>
        <taxon>Heteroconchia</taxon>
        <taxon>Euheterodonta</taxon>
        <taxon>Imparidentia</taxon>
        <taxon>Neoheterodontei</taxon>
        <taxon>Myida</taxon>
        <taxon>Dreissenoidea</taxon>
        <taxon>Dreissenidae</taxon>
        <taxon>Dreissena</taxon>
    </lineage>
</organism>
<dbReference type="SUPFAM" id="SSF101898">
    <property type="entry name" value="NHL repeat"/>
    <property type="match status" value="1"/>
</dbReference>
<keyword evidence="1" id="KW-0479">Metal-binding</keyword>
<keyword evidence="2" id="KW-0175">Coiled coil</keyword>
<dbReference type="SUPFAM" id="SSF57845">
    <property type="entry name" value="B-box zinc-binding domain"/>
    <property type="match status" value="1"/>
</dbReference>
<dbReference type="Gene3D" id="2.120.10.30">
    <property type="entry name" value="TolB, C-terminal domain"/>
    <property type="match status" value="1"/>
</dbReference>